<dbReference type="CDD" id="cd00052">
    <property type="entry name" value="EH"/>
    <property type="match status" value="1"/>
</dbReference>
<dbReference type="Gene3D" id="1.10.238.10">
    <property type="entry name" value="EF-hand"/>
    <property type="match status" value="1"/>
</dbReference>
<feature type="compositionally biased region" description="Basic and acidic residues" evidence="1">
    <location>
        <begin position="220"/>
        <end position="240"/>
    </location>
</feature>
<dbReference type="Proteomes" id="UP000030641">
    <property type="component" value="Unassembled WGS sequence"/>
</dbReference>
<sequence>MGSPRQPLRTSPNGSTAPTPTPGSRDAALTGANLAFLKSLPPHEALKYLNKRTPPPLPPPGKTLHNAHPQTHPQPHPHPQPRATRSPKTLAHNDGPASSRTSPDLLKLPKRPPHKTSASVSSLSATIAAARAAPKLNSAPVQPAPQAVLAARNITPAVAQPKRQSPDKLDLTPIPPTTSLVELFERKETPPPPAIKSPKPLRKTLLLRNQALEPITTRLEQNERDSSGDEAYESARDHLSPDQPYKPSLPPARRSMQRADSKVEDAVEPSIHVQPPSRAISIRNKTRSPPRCSPSPDPSHLSTSTSKPIPIARNYSPNHLTHPDHPSITAAYHQLHPRRMTPLKSGDSLANAIVASSLASSRASSPSVPPLSLPSRRTSHTKLFIRTPSPPKRGMRHTLRKPVSDEDSDEDDEDPYSKHKKKRFVRKHPNKHHEGDRKRWRDAVTQTERKRYEGLWAANKGICVQYTPDELNLLAAHPESKESDRIRADVGDQVADIVARDIWLRSRLPPHELELIWDLVDNQQSGRLHRDEFVVGLWLIDQRLKGRKIPVKVTDSVWNSVRLLSGIKLRKG</sequence>
<feature type="compositionally biased region" description="Basic residues" evidence="1">
    <location>
        <begin position="418"/>
        <end position="431"/>
    </location>
</feature>
<feature type="compositionally biased region" description="Polar residues" evidence="1">
    <location>
        <begin position="8"/>
        <end position="18"/>
    </location>
</feature>
<evidence type="ECO:0000313" key="4">
    <source>
        <dbReference type="Proteomes" id="UP000030641"/>
    </source>
</evidence>
<evidence type="ECO:0000259" key="2">
    <source>
        <dbReference type="PROSITE" id="PS50031"/>
    </source>
</evidence>
<accession>A0A074XYB3</accession>
<dbReference type="EMBL" id="KL584790">
    <property type="protein sequence ID" value="KEQ90470.1"/>
    <property type="molecule type" value="Genomic_DNA"/>
</dbReference>
<feature type="region of interest" description="Disordered" evidence="1">
    <location>
        <begin position="45"/>
        <end position="124"/>
    </location>
</feature>
<evidence type="ECO:0000313" key="3">
    <source>
        <dbReference type="EMBL" id="KEQ90470.1"/>
    </source>
</evidence>
<keyword evidence="4" id="KW-1185">Reference proteome</keyword>
<dbReference type="STRING" id="1043005.A0A074XYB3"/>
<dbReference type="InterPro" id="IPR000261">
    <property type="entry name" value="EH_dom"/>
</dbReference>
<gene>
    <name evidence="3" type="ORF">AUEXF2481DRAFT_9377</name>
</gene>
<dbReference type="OMA" id="TVDHTYP"/>
<dbReference type="PROSITE" id="PS50031">
    <property type="entry name" value="EH"/>
    <property type="match status" value="1"/>
</dbReference>
<feature type="compositionally biased region" description="Acidic residues" evidence="1">
    <location>
        <begin position="405"/>
        <end position="414"/>
    </location>
</feature>
<dbReference type="SUPFAM" id="SSF47473">
    <property type="entry name" value="EF-hand"/>
    <property type="match status" value="1"/>
</dbReference>
<dbReference type="HOGENOM" id="CLU_014603_0_0_1"/>
<dbReference type="Pfam" id="PF12763">
    <property type="entry name" value="EH"/>
    <property type="match status" value="1"/>
</dbReference>
<dbReference type="SMART" id="SM00027">
    <property type="entry name" value="EH"/>
    <property type="match status" value="1"/>
</dbReference>
<dbReference type="OrthoDB" id="10045710at2759"/>
<evidence type="ECO:0000256" key="1">
    <source>
        <dbReference type="SAM" id="MobiDB-lite"/>
    </source>
</evidence>
<dbReference type="GeneID" id="25372328"/>
<reference evidence="3 4" key="1">
    <citation type="journal article" date="2014" name="BMC Genomics">
        <title>Genome sequencing of four Aureobasidium pullulans varieties: biotechnological potential, stress tolerance, and description of new species.</title>
        <authorList>
            <person name="Gostin Ar C."/>
            <person name="Ohm R.A."/>
            <person name="Kogej T."/>
            <person name="Sonjak S."/>
            <person name="Turk M."/>
            <person name="Zajc J."/>
            <person name="Zalar P."/>
            <person name="Grube M."/>
            <person name="Sun H."/>
            <person name="Han J."/>
            <person name="Sharma A."/>
            <person name="Chiniquy J."/>
            <person name="Ngan C.Y."/>
            <person name="Lipzen A."/>
            <person name="Barry K."/>
            <person name="Grigoriev I.V."/>
            <person name="Gunde-Cimerman N."/>
        </authorList>
    </citation>
    <scope>NUCLEOTIDE SEQUENCE [LARGE SCALE GENOMIC DNA]</scope>
    <source>
        <strain evidence="3 4">EXF-2481</strain>
    </source>
</reference>
<dbReference type="AlphaFoldDB" id="A0A074XYB3"/>
<dbReference type="InterPro" id="IPR011992">
    <property type="entry name" value="EF-hand-dom_pair"/>
</dbReference>
<organism evidence="3 4">
    <name type="scientific">Aureobasidium subglaciale (strain EXF-2481)</name>
    <name type="common">Aureobasidium pullulans var. subglaciale</name>
    <dbReference type="NCBI Taxonomy" id="1043005"/>
    <lineage>
        <taxon>Eukaryota</taxon>
        <taxon>Fungi</taxon>
        <taxon>Dikarya</taxon>
        <taxon>Ascomycota</taxon>
        <taxon>Pezizomycotina</taxon>
        <taxon>Dothideomycetes</taxon>
        <taxon>Dothideomycetidae</taxon>
        <taxon>Dothideales</taxon>
        <taxon>Saccotheciaceae</taxon>
        <taxon>Aureobasidium</taxon>
    </lineage>
</organism>
<feature type="region of interest" description="Disordered" evidence="1">
    <location>
        <begin position="358"/>
        <end position="442"/>
    </location>
</feature>
<dbReference type="InParanoid" id="A0A074XYB3"/>
<proteinExistence type="predicted"/>
<protein>
    <recommendedName>
        <fullName evidence="2">EH domain-containing protein</fullName>
    </recommendedName>
</protein>
<feature type="region of interest" description="Disordered" evidence="1">
    <location>
        <begin position="155"/>
        <end position="326"/>
    </location>
</feature>
<feature type="region of interest" description="Disordered" evidence="1">
    <location>
        <begin position="1"/>
        <end position="27"/>
    </location>
</feature>
<dbReference type="RefSeq" id="XP_013338946.1">
    <property type="nucleotide sequence ID" value="XM_013483492.1"/>
</dbReference>
<feature type="compositionally biased region" description="Basic and acidic residues" evidence="1">
    <location>
        <begin position="432"/>
        <end position="442"/>
    </location>
</feature>
<feature type="domain" description="EH" evidence="2">
    <location>
        <begin position="484"/>
        <end position="564"/>
    </location>
</feature>
<name>A0A074XYB3_AURSE</name>